<comment type="caution">
    <text evidence="1">The sequence shown here is derived from an EMBL/GenBank/DDBJ whole genome shotgun (WGS) entry which is preliminary data.</text>
</comment>
<dbReference type="EMBL" id="JAACJK010000001">
    <property type="protein sequence ID" value="KAF5342117.1"/>
    <property type="molecule type" value="Genomic_DNA"/>
</dbReference>
<reference evidence="1 2" key="1">
    <citation type="journal article" date="2020" name="ISME J.">
        <title>Uncovering the hidden diversity of litter-decomposition mechanisms in mushroom-forming fungi.</title>
        <authorList>
            <person name="Floudas D."/>
            <person name="Bentzer J."/>
            <person name="Ahren D."/>
            <person name="Johansson T."/>
            <person name="Persson P."/>
            <person name="Tunlid A."/>
        </authorList>
    </citation>
    <scope>NUCLEOTIDE SEQUENCE [LARGE SCALE GENOMIC DNA]</scope>
    <source>
        <strain evidence="1 2">CBS 175.51</strain>
    </source>
</reference>
<organism evidence="1 2">
    <name type="scientific">Ephemerocybe angulata</name>
    <dbReference type="NCBI Taxonomy" id="980116"/>
    <lineage>
        <taxon>Eukaryota</taxon>
        <taxon>Fungi</taxon>
        <taxon>Dikarya</taxon>
        <taxon>Basidiomycota</taxon>
        <taxon>Agaricomycotina</taxon>
        <taxon>Agaricomycetes</taxon>
        <taxon>Agaricomycetidae</taxon>
        <taxon>Agaricales</taxon>
        <taxon>Agaricineae</taxon>
        <taxon>Psathyrellaceae</taxon>
        <taxon>Ephemerocybe</taxon>
    </lineage>
</organism>
<proteinExistence type="predicted"/>
<dbReference type="Proteomes" id="UP000541558">
    <property type="component" value="Unassembled WGS sequence"/>
</dbReference>
<gene>
    <name evidence="1" type="ORF">D9611_001924</name>
</gene>
<protein>
    <submittedName>
        <fullName evidence="1">Uncharacterized protein</fullName>
    </submittedName>
</protein>
<evidence type="ECO:0000313" key="2">
    <source>
        <dbReference type="Proteomes" id="UP000541558"/>
    </source>
</evidence>
<dbReference type="AlphaFoldDB" id="A0A8H5FML7"/>
<sequence>MHGTNPYAQAGWFNPQNPNTINNQTWGISAASGPSIFGALPYPSSQKSLPTILTFHYVCLNPDVMNCTITGPTSIPYLEVGTVAAAHGTRTVFRRPDGQAMAAIEWGRSPIVEISSVLPRQPVSHWLRLSADRAHRAMSVNGKEFMWVARDNCFCLFAFGELTKGPLVRIFGAHGAITLEITTEAFHLGVLEAAIVAAVVFQSGRTLD</sequence>
<evidence type="ECO:0000313" key="1">
    <source>
        <dbReference type="EMBL" id="KAF5342117.1"/>
    </source>
</evidence>
<name>A0A8H5FML7_9AGAR</name>
<dbReference type="OrthoDB" id="3191568at2759"/>
<accession>A0A8H5FML7</accession>
<keyword evidence="2" id="KW-1185">Reference proteome</keyword>